<keyword evidence="1" id="KW-1133">Transmembrane helix</keyword>
<name>A0A7Y9WKD4_9BURK</name>
<dbReference type="Proteomes" id="UP000540929">
    <property type="component" value="Unassembled WGS sequence"/>
</dbReference>
<protein>
    <submittedName>
        <fullName evidence="2">Uncharacterized protein</fullName>
    </submittedName>
</protein>
<keyword evidence="1" id="KW-0812">Transmembrane</keyword>
<accession>A0A7Y9WKD4</accession>
<gene>
    <name evidence="2" type="ORF">GGD40_000847</name>
</gene>
<dbReference type="AlphaFoldDB" id="A0A7Y9WKD4"/>
<proteinExistence type="predicted"/>
<sequence length="74" mass="7368">MNQTSSLVTGGVTLTAASLVPLIEWVATGCKGVMPPEVQLLVAGAIVTSIHAIGNVVAARTSAKQATAVAPAQQ</sequence>
<evidence type="ECO:0000256" key="1">
    <source>
        <dbReference type="SAM" id="Phobius"/>
    </source>
</evidence>
<dbReference type="EMBL" id="JACCAS010000001">
    <property type="protein sequence ID" value="NYH21368.1"/>
    <property type="molecule type" value="Genomic_DNA"/>
</dbReference>
<comment type="caution">
    <text evidence="2">The sequence shown here is derived from an EMBL/GenBank/DDBJ whole genome shotgun (WGS) entry which is preliminary data.</text>
</comment>
<reference evidence="2 3" key="1">
    <citation type="submission" date="2020-07" db="EMBL/GenBank/DDBJ databases">
        <title>Exploring microbial biodiversity for novel pathways involved in the catabolism of aromatic compounds derived from lignin.</title>
        <authorList>
            <person name="Elkins J."/>
        </authorList>
    </citation>
    <scope>NUCLEOTIDE SEQUENCE [LARGE SCALE GENOMIC DNA]</scope>
    <source>
        <strain evidence="2 3">H2C3C</strain>
    </source>
</reference>
<feature type="transmembrane region" description="Helical" evidence="1">
    <location>
        <begin position="38"/>
        <end position="58"/>
    </location>
</feature>
<keyword evidence="3" id="KW-1185">Reference proteome</keyword>
<evidence type="ECO:0000313" key="3">
    <source>
        <dbReference type="Proteomes" id="UP000540929"/>
    </source>
</evidence>
<keyword evidence="1" id="KW-0472">Membrane</keyword>
<feature type="transmembrane region" description="Helical" evidence="1">
    <location>
        <begin position="7"/>
        <end position="26"/>
    </location>
</feature>
<organism evidence="2 3">
    <name type="scientific">Paraburkholderia bryophila</name>
    <dbReference type="NCBI Taxonomy" id="420952"/>
    <lineage>
        <taxon>Bacteria</taxon>
        <taxon>Pseudomonadati</taxon>
        <taxon>Pseudomonadota</taxon>
        <taxon>Betaproteobacteria</taxon>
        <taxon>Burkholderiales</taxon>
        <taxon>Burkholderiaceae</taxon>
        <taxon>Paraburkholderia</taxon>
    </lineage>
</organism>
<dbReference type="RefSeq" id="WP_179742859.1">
    <property type="nucleotide sequence ID" value="NZ_JACCAS010000001.1"/>
</dbReference>
<evidence type="ECO:0000313" key="2">
    <source>
        <dbReference type="EMBL" id="NYH21368.1"/>
    </source>
</evidence>